<name>A0ABR1JQT8_9AGAR</name>
<dbReference type="Gene3D" id="2.70.220.10">
    <property type="entry name" value="Ganglioside GM2 activator"/>
    <property type="match status" value="2"/>
</dbReference>
<evidence type="ECO:0000256" key="1">
    <source>
        <dbReference type="ARBA" id="ARBA00002053"/>
    </source>
</evidence>
<protein>
    <recommendedName>
        <fullName evidence="4">Phosphatidylglycerol/phosphatidylinositol transfer protein</fullName>
    </recommendedName>
</protein>
<evidence type="ECO:0000256" key="4">
    <source>
        <dbReference type="ARBA" id="ARBA00016056"/>
    </source>
</evidence>
<dbReference type="InterPro" id="IPR039670">
    <property type="entry name" value="NPC2-like"/>
</dbReference>
<evidence type="ECO:0000256" key="2">
    <source>
        <dbReference type="ARBA" id="ARBA00006370"/>
    </source>
</evidence>
<comment type="caution">
    <text evidence="10">The sequence shown here is derived from an EMBL/GenBank/DDBJ whole genome shotgun (WGS) entry which is preliminary data.</text>
</comment>
<evidence type="ECO:0000256" key="5">
    <source>
        <dbReference type="ARBA" id="ARBA00022448"/>
    </source>
</evidence>
<dbReference type="PANTHER" id="PTHR11306:SF0">
    <property type="entry name" value="PHOSPHATIDYLGLYCEROL_PHOSPHATIDYLINOSITOL TRANSFER PROTEIN"/>
    <property type="match status" value="1"/>
</dbReference>
<keyword evidence="5" id="KW-0813">Transport</keyword>
<keyword evidence="7" id="KW-0445">Lipid transport</keyword>
<keyword evidence="12" id="KW-1185">Reference proteome</keyword>
<dbReference type="Proteomes" id="UP001498398">
    <property type="component" value="Unassembled WGS sequence"/>
</dbReference>
<evidence type="ECO:0000256" key="3">
    <source>
        <dbReference type="ARBA" id="ARBA00011245"/>
    </source>
</evidence>
<dbReference type="Pfam" id="PF02221">
    <property type="entry name" value="E1_DerP2_DerF2"/>
    <property type="match status" value="1"/>
</dbReference>
<comment type="function">
    <text evidence="1">Catalyzes the intermembrane transfer of phosphatidylglycerol and phosphatidylinositol.</text>
</comment>
<dbReference type="EMBL" id="JBANRG010000009">
    <property type="protein sequence ID" value="KAK7463662.1"/>
    <property type="molecule type" value="Genomic_DNA"/>
</dbReference>
<evidence type="ECO:0000256" key="8">
    <source>
        <dbReference type="SAM" id="SignalP"/>
    </source>
</evidence>
<dbReference type="CDD" id="cd00917">
    <property type="entry name" value="PG-PI_TP"/>
    <property type="match status" value="1"/>
</dbReference>
<dbReference type="InterPro" id="IPR036846">
    <property type="entry name" value="GM2-AP_sf"/>
</dbReference>
<reference evidence="10 12" key="1">
    <citation type="submission" date="2024-01" db="EMBL/GenBank/DDBJ databases">
        <title>A draft genome for the cacao thread blight pathogen Marasmiellus scandens.</title>
        <authorList>
            <person name="Baruah I.K."/>
            <person name="Leung J."/>
            <person name="Bukari Y."/>
            <person name="Amoako-Attah I."/>
            <person name="Meinhardt L.W."/>
            <person name="Bailey B.A."/>
            <person name="Cohen S.P."/>
        </authorList>
    </citation>
    <scope>NUCLEOTIDE SEQUENCE [LARGE SCALE GENOMIC DNA]</scope>
    <source>
        <strain evidence="10 12">GH-19</strain>
    </source>
</reference>
<evidence type="ECO:0000256" key="6">
    <source>
        <dbReference type="ARBA" id="ARBA00022729"/>
    </source>
</evidence>
<evidence type="ECO:0000256" key="7">
    <source>
        <dbReference type="ARBA" id="ARBA00023055"/>
    </source>
</evidence>
<dbReference type="PANTHER" id="PTHR11306">
    <property type="entry name" value="NIEMANN PICK TYPE C2 PROTEIN NPC2-RELATED"/>
    <property type="match status" value="1"/>
</dbReference>
<evidence type="ECO:0000259" key="9">
    <source>
        <dbReference type="SMART" id="SM00737"/>
    </source>
</evidence>
<dbReference type="InterPro" id="IPR003172">
    <property type="entry name" value="ML_dom"/>
</dbReference>
<accession>A0ABR1JQT8</accession>
<feature type="domain" description="MD-2-related lipid-recognition" evidence="9">
    <location>
        <begin position="39"/>
        <end position="161"/>
    </location>
</feature>
<evidence type="ECO:0000313" key="12">
    <source>
        <dbReference type="Proteomes" id="UP001498398"/>
    </source>
</evidence>
<dbReference type="InterPro" id="IPR014756">
    <property type="entry name" value="Ig_E-set"/>
</dbReference>
<organism evidence="10 12">
    <name type="scientific">Marasmiellus scandens</name>
    <dbReference type="NCBI Taxonomy" id="2682957"/>
    <lineage>
        <taxon>Eukaryota</taxon>
        <taxon>Fungi</taxon>
        <taxon>Dikarya</taxon>
        <taxon>Basidiomycota</taxon>
        <taxon>Agaricomycotina</taxon>
        <taxon>Agaricomycetes</taxon>
        <taxon>Agaricomycetidae</taxon>
        <taxon>Agaricales</taxon>
        <taxon>Marasmiineae</taxon>
        <taxon>Omphalotaceae</taxon>
        <taxon>Marasmiellus</taxon>
    </lineage>
</organism>
<keyword evidence="6 8" id="KW-0732">Signal</keyword>
<comment type="subunit">
    <text evidence="3">Monomer.</text>
</comment>
<feature type="signal peptide" evidence="8">
    <location>
        <begin position="1"/>
        <end position="17"/>
    </location>
</feature>
<dbReference type="SMART" id="SM00737">
    <property type="entry name" value="ML"/>
    <property type="match status" value="1"/>
</dbReference>
<dbReference type="EMBL" id="JBANRG010000006">
    <property type="protein sequence ID" value="KAK7465630.1"/>
    <property type="molecule type" value="Genomic_DNA"/>
</dbReference>
<dbReference type="InterPro" id="IPR033917">
    <property type="entry name" value="ML_PG-PI_TP"/>
</dbReference>
<evidence type="ECO:0000313" key="11">
    <source>
        <dbReference type="EMBL" id="KAK7465630.1"/>
    </source>
</evidence>
<feature type="chain" id="PRO_5045031511" description="Phosphatidylglycerol/phosphatidylinositol transfer protein" evidence="8">
    <location>
        <begin position="18"/>
        <end position="170"/>
    </location>
</feature>
<comment type="similarity">
    <text evidence="2">Belongs to the NPC2 family.</text>
</comment>
<gene>
    <name evidence="11" type="ORF">VKT23_005603</name>
    <name evidence="10" type="ORF">VKT23_007006</name>
</gene>
<sequence length="170" mass="18498">MLCLFLATFCLFSVASAGALQQVAMQADSPISVAGGWSWKDCGKDSDAIKVKSIEVSPDPPQAGKDLTVTAIGTASETIDDGALVEVTVKLGLIQLLKKEFDICDEARKANASIQCPIEEGEHRVVQTVSLPKEIPPAKFKVHVEGWTANEDDMLCLNLDIDFMNRLYNW</sequence>
<evidence type="ECO:0000313" key="10">
    <source>
        <dbReference type="EMBL" id="KAK7463662.1"/>
    </source>
</evidence>
<dbReference type="SUPFAM" id="SSF81296">
    <property type="entry name" value="E set domains"/>
    <property type="match status" value="1"/>
</dbReference>
<proteinExistence type="inferred from homology"/>